<dbReference type="Pfam" id="PF12937">
    <property type="entry name" value="F-box-like"/>
    <property type="match status" value="1"/>
</dbReference>
<dbReference type="SUPFAM" id="SSF81383">
    <property type="entry name" value="F-box domain"/>
    <property type="match status" value="1"/>
</dbReference>
<name>A0A1B9G4Y9_9TREE</name>
<accession>A0A1B9G4Y9</accession>
<reference evidence="3" key="1">
    <citation type="submission" date="2013-07" db="EMBL/GenBank/DDBJ databases">
        <title>The Genome Sequence of Cryptococcus bestiolae CBS10118.</title>
        <authorList>
            <consortium name="The Broad Institute Genome Sequencing Platform"/>
            <person name="Cuomo C."/>
            <person name="Litvintseva A."/>
            <person name="Chen Y."/>
            <person name="Heitman J."/>
            <person name="Sun S."/>
            <person name="Springer D."/>
            <person name="Dromer F."/>
            <person name="Young S.K."/>
            <person name="Zeng Q."/>
            <person name="Gargeya S."/>
            <person name="Fitzgerald M."/>
            <person name="Abouelleil A."/>
            <person name="Alvarado L."/>
            <person name="Berlin A.M."/>
            <person name="Chapman S.B."/>
            <person name="Dewar J."/>
            <person name="Goldberg J."/>
            <person name="Griggs A."/>
            <person name="Gujja S."/>
            <person name="Hansen M."/>
            <person name="Howarth C."/>
            <person name="Imamovic A."/>
            <person name="Larimer J."/>
            <person name="McCowan C."/>
            <person name="Murphy C."/>
            <person name="Pearson M."/>
            <person name="Priest M."/>
            <person name="Roberts A."/>
            <person name="Saif S."/>
            <person name="Shea T."/>
            <person name="Sykes S."/>
            <person name="Wortman J."/>
            <person name="Nusbaum C."/>
            <person name="Birren B."/>
        </authorList>
    </citation>
    <scope>NUCLEOTIDE SEQUENCE [LARGE SCALE GENOMIC DNA]</scope>
    <source>
        <strain evidence="3">CBS 10118</strain>
    </source>
</reference>
<dbReference type="PROSITE" id="PS50181">
    <property type="entry name" value="FBOX"/>
    <property type="match status" value="1"/>
</dbReference>
<feature type="domain" description="F-box" evidence="2">
    <location>
        <begin position="26"/>
        <end position="73"/>
    </location>
</feature>
<evidence type="ECO:0000259" key="2">
    <source>
        <dbReference type="PROSITE" id="PS50181"/>
    </source>
</evidence>
<gene>
    <name evidence="3" type="ORF">I302_03776</name>
</gene>
<dbReference type="AlphaFoldDB" id="A0A1B9G4Y9"/>
<organism evidence="3">
    <name type="scientific">Kwoniella bestiolae CBS 10118</name>
    <dbReference type="NCBI Taxonomy" id="1296100"/>
    <lineage>
        <taxon>Eukaryota</taxon>
        <taxon>Fungi</taxon>
        <taxon>Dikarya</taxon>
        <taxon>Basidiomycota</taxon>
        <taxon>Agaricomycotina</taxon>
        <taxon>Tremellomycetes</taxon>
        <taxon>Tremellales</taxon>
        <taxon>Cryptococcaceae</taxon>
        <taxon>Kwoniella</taxon>
    </lineage>
</organism>
<sequence length="78" mass="8732">MEIKRPASADCSNENNTITMSHPSIETETPYLPSEILFNIINHLSEDKPTLCSLSLVSRSINTTITPLLWSTLRLSPF</sequence>
<dbReference type="Gene3D" id="1.20.1280.50">
    <property type="match status" value="1"/>
</dbReference>
<evidence type="ECO:0000313" key="3">
    <source>
        <dbReference type="EMBL" id="OCF26099.1"/>
    </source>
</evidence>
<proteinExistence type="predicted"/>
<dbReference type="VEuPathDB" id="FungiDB:I302_03776"/>
<dbReference type="InterPro" id="IPR001810">
    <property type="entry name" value="F-box_dom"/>
</dbReference>
<feature type="compositionally biased region" description="Polar residues" evidence="1">
    <location>
        <begin position="10"/>
        <end position="25"/>
    </location>
</feature>
<evidence type="ECO:0000256" key="1">
    <source>
        <dbReference type="SAM" id="MobiDB-lite"/>
    </source>
</evidence>
<dbReference type="OrthoDB" id="3436721at2759"/>
<reference evidence="3" key="2">
    <citation type="submission" date="2014-01" db="EMBL/GenBank/DDBJ databases">
        <title>Evolution of pathogenesis and genome organization in the Tremellales.</title>
        <authorList>
            <person name="Cuomo C."/>
            <person name="Litvintseva A."/>
            <person name="Heitman J."/>
            <person name="Chen Y."/>
            <person name="Sun S."/>
            <person name="Springer D."/>
            <person name="Dromer F."/>
            <person name="Young S."/>
            <person name="Zeng Q."/>
            <person name="Chapman S."/>
            <person name="Gujja S."/>
            <person name="Saif S."/>
            <person name="Birren B."/>
        </authorList>
    </citation>
    <scope>NUCLEOTIDE SEQUENCE</scope>
    <source>
        <strain evidence="3">CBS 10118</strain>
    </source>
</reference>
<protein>
    <recommendedName>
        <fullName evidence="2">F-box domain-containing protein</fullName>
    </recommendedName>
</protein>
<dbReference type="EMBL" id="KI894020">
    <property type="protein sequence ID" value="OCF26099.1"/>
    <property type="molecule type" value="Genomic_DNA"/>
</dbReference>
<feature type="region of interest" description="Disordered" evidence="1">
    <location>
        <begin position="1"/>
        <end position="25"/>
    </location>
</feature>
<dbReference type="InterPro" id="IPR036047">
    <property type="entry name" value="F-box-like_dom_sf"/>
</dbReference>